<comment type="caution">
    <text evidence="2">The sequence shown here is derived from an EMBL/GenBank/DDBJ whole genome shotgun (WGS) entry which is preliminary data.</text>
</comment>
<reference evidence="2 3" key="1">
    <citation type="submission" date="2020-08" db="EMBL/GenBank/DDBJ databases">
        <title>Sequencing the genomes of 1000 actinobacteria strains.</title>
        <authorList>
            <person name="Klenk H.-P."/>
        </authorList>
    </citation>
    <scope>NUCLEOTIDE SEQUENCE [LARGE SCALE GENOMIC DNA]</scope>
    <source>
        <strain evidence="2 3">DSM 45584</strain>
    </source>
</reference>
<dbReference type="EMBL" id="JACHIW010000001">
    <property type="protein sequence ID" value="MBB5152534.1"/>
    <property type="molecule type" value="Genomic_DNA"/>
</dbReference>
<protein>
    <submittedName>
        <fullName evidence="2">Uncharacterized protein</fullName>
    </submittedName>
</protein>
<evidence type="ECO:0000256" key="1">
    <source>
        <dbReference type="SAM" id="SignalP"/>
    </source>
</evidence>
<sequence>MRIYRTIRRAALAGLTGALALTMSACAQPAEFTDLKGAGSLAYSFVRSVDLSGAQLSPFEF</sequence>
<proteinExistence type="predicted"/>
<evidence type="ECO:0000313" key="3">
    <source>
        <dbReference type="Proteomes" id="UP000584374"/>
    </source>
</evidence>
<evidence type="ECO:0000313" key="2">
    <source>
        <dbReference type="EMBL" id="MBB5152534.1"/>
    </source>
</evidence>
<dbReference type="Proteomes" id="UP000584374">
    <property type="component" value="Unassembled WGS sequence"/>
</dbReference>
<accession>A0A840PX90</accession>
<feature type="chain" id="PRO_5032390963" evidence="1">
    <location>
        <begin position="28"/>
        <end position="61"/>
    </location>
</feature>
<name>A0A840PX90_9PSEU</name>
<organism evidence="2 3">
    <name type="scientific">Saccharopolyspora phatthalungensis</name>
    <dbReference type="NCBI Taxonomy" id="664693"/>
    <lineage>
        <taxon>Bacteria</taxon>
        <taxon>Bacillati</taxon>
        <taxon>Actinomycetota</taxon>
        <taxon>Actinomycetes</taxon>
        <taxon>Pseudonocardiales</taxon>
        <taxon>Pseudonocardiaceae</taxon>
        <taxon>Saccharopolyspora</taxon>
    </lineage>
</organism>
<feature type="signal peptide" evidence="1">
    <location>
        <begin position="1"/>
        <end position="27"/>
    </location>
</feature>
<keyword evidence="3" id="KW-1185">Reference proteome</keyword>
<dbReference type="AlphaFoldDB" id="A0A840PX90"/>
<keyword evidence="1" id="KW-0732">Signal</keyword>
<gene>
    <name evidence="2" type="ORF">BJ970_000068</name>
</gene>
<dbReference type="PROSITE" id="PS51257">
    <property type="entry name" value="PROKAR_LIPOPROTEIN"/>
    <property type="match status" value="1"/>
</dbReference>